<dbReference type="GO" id="GO:0005737">
    <property type="term" value="C:cytoplasm"/>
    <property type="evidence" value="ECO:0007669"/>
    <property type="project" value="UniProtKB-ARBA"/>
</dbReference>
<dbReference type="OMA" id="PVNPREC"/>
<dbReference type="InterPro" id="IPR007832">
    <property type="entry name" value="RNA_pol_Rpc34"/>
</dbReference>
<accession>A0A284QZ57</accession>
<proteinExistence type="inferred from homology"/>
<dbReference type="InterPro" id="IPR036390">
    <property type="entry name" value="WH_DNA-bd_sf"/>
</dbReference>
<comment type="similarity">
    <text evidence="2">Belongs to the eukaryotic RPC34/RPC39 RNA polymerase subunit family.</text>
</comment>
<protein>
    <submittedName>
        <fullName evidence="7">Uncharacterized protein</fullName>
    </submittedName>
</protein>
<dbReference type="Gene3D" id="1.10.10.10">
    <property type="entry name" value="Winged helix-like DNA-binding domain superfamily/Winged helix DNA-binding domain"/>
    <property type="match status" value="1"/>
</dbReference>
<gene>
    <name evidence="7" type="ORF">ARMOST_05055</name>
</gene>
<dbReference type="Pfam" id="PF05158">
    <property type="entry name" value="RNA_pol_Rpc34"/>
    <property type="match status" value="2"/>
</dbReference>
<evidence type="ECO:0000256" key="5">
    <source>
        <dbReference type="ARBA" id="ARBA00023242"/>
    </source>
</evidence>
<evidence type="ECO:0000256" key="2">
    <source>
        <dbReference type="ARBA" id="ARBA00011038"/>
    </source>
</evidence>
<keyword evidence="3" id="KW-0240">DNA-directed RNA polymerase</keyword>
<dbReference type="EMBL" id="FUEG01000003">
    <property type="protein sequence ID" value="SJL01732.1"/>
    <property type="molecule type" value="Genomic_DNA"/>
</dbReference>
<evidence type="ECO:0000256" key="4">
    <source>
        <dbReference type="ARBA" id="ARBA00023163"/>
    </source>
</evidence>
<dbReference type="SUPFAM" id="SSF46785">
    <property type="entry name" value="Winged helix' DNA-binding domain"/>
    <property type="match status" value="1"/>
</dbReference>
<dbReference type="PANTHER" id="PTHR12780">
    <property type="entry name" value="RNA POLYMERASE III DNA DIRECTED , 39KD SUBUNIT-RELATED"/>
    <property type="match status" value="1"/>
</dbReference>
<feature type="compositionally biased region" description="Basic residues" evidence="6">
    <location>
        <begin position="378"/>
        <end position="392"/>
    </location>
</feature>
<dbReference type="GO" id="GO:0005654">
    <property type="term" value="C:nucleoplasm"/>
    <property type="evidence" value="ECO:0007669"/>
    <property type="project" value="UniProtKB-ARBA"/>
</dbReference>
<organism evidence="7 8">
    <name type="scientific">Armillaria ostoyae</name>
    <name type="common">Armillaria root rot fungus</name>
    <dbReference type="NCBI Taxonomy" id="47428"/>
    <lineage>
        <taxon>Eukaryota</taxon>
        <taxon>Fungi</taxon>
        <taxon>Dikarya</taxon>
        <taxon>Basidiomycota</taxon>
        <taxon>Agaricomycotina</taxon>
        <taxon>Agaricomycetes</taxon>
        <taxon>Agaricomycetidae</taxon>
        <taxon>Agaricales</taxon>
        <taxon>Marasmiineae</taxon>
        <taxon>Physalacriaceae</taxon>
        <taxon>Armillaria</taxon>
    </lineage>
</organism>
<dbReference type="STRING" id="47428.A0A284QZ57"/>
<comment type="subcellular location">
    <subcellularLocation>
        <location evidence="1">Nucleus</location>
    </subcellularLocation>
</comment>
<evidence type="ECO:0000256" key="6">
    <source>
        <dbReference type="SAM" id="MobiDB-lite"/>
    </source>
</evidence>
<keyword evidence="4" id="KW-0804">Transcription</keyword>
<evidence type="ECO:0000313" key="7">
    <source>
        <dbReference type="EMBL" id="SJL01732.1"/>
    </source>
</evidence>
<evidence type="ECO:0000313" key="8">
    <source>
        <dbReference type="Proteomes" id="UP000219338"/>
    </source>
</evidence>
<dbReference type="GO" id="GO:0006383">
    <property type="term" value="P:transcription by RNA polymerase III"/>
    <property type="evidence" value="ECO:0007669"/>
    <property type="project" value="InterPro"/>
</dbReference>
<evidence type="ECO:0000256" key="1">
    <source>
        <dbReference type="ARBA" id="ARBA00004123"/>
    </source>
</evidence>
<dbReference type="AlphaFoldDB" id="A0A284QZ57"/>
<dbReference type="GO" id="GO:0005666">
    <property type="term" value="C:RNA polymerase III complex"/>
    <property type="evidence" value="ECO:0007669"/>
    <property type="project" value="InterPro"/>
</dbReference>
<keyword evidence="5" id="KW-0539">Nucleus</keyword>
<name>A0A284QZ57_ARMOS</name>
<dbReference type="OrthoDB" id="613763at2759"/>
<dbReference type="Proteomes" id="UP000219338">
    <property type="component" value="Unassembled WGS sequence"/>
</dbReference>
<dbReference type="InterPro" id="IPR016049">
    <property type="entry name" value="RNA_pol_Rpc34-like"/>
</dbReference>
<dbReference type="InterPro" id="IPR036388">
    <property type="entry name" value="WH-like_DNA-bd_sf"/>
</dbReference>
<feature type="region of interest" description="Disordered" evidence="6">
    <location>
        <begin position="254"/>
        <end position="405"/>
    </location>
</feature>
<sequence>MSKRPPNDIETKIHQAALSSDNHELTPKQIEEIVPDTKARQKAINFLLAVGLFKPLSDGKKKITFRAVARAELNATKDLSGEENLVLGHIKASQNEGIWTKHLKAKTNLHQTIIDRCLKTLTQKKLIKRVPSVQYATRKIYMLEGIEPSIALTGGPWYTDNELDTEFIDTLIKACFKLIRDMSYPKRGSKYEGALYSISNSPQYPTAQHVRNTLRQARLTETDLTVEHVEMLLNVLVLDGEIEKIPAFGIASWNTNSVNEDDSGDETDNRKKTKKRKHRSSDSDGEDNTSKRKRKKRAATDDDSDLDVLLPNKSKKRRRDGDSGSDGESTKRKKKKAVSDDEATGSDVDTGKKRRRAKSKKYDSSSESDSSDSETDIRRRHSRKSSKFRHRSSSPVPGSFSDGGDGIYVYRAIRQERLSLGWSESPCAKCPSFEFCKDGGPVNPRECVYYGDWLTGGPVAEIEDTA</sequence>
<reference evidence="8" key="1">
    <citation type="journal article" date="2017" name="Nat. Ecol. Evol.">
        <title>Genome expansion and lineage-specific genetic innovations in the forest pathogenic fungi Armillaria.</title>
        <authorList>
            <person name="Sipos G."/>
            <person name="Prasanna A.N."/>
            <person name="Walter M.C."/>
            <person name="O'Connor E."/>
            <person name="Balint B."/>
            <person name="Krizsan K."/>
            <person name="Kiss B."/>
            <person name="Hess J."/>
            <person name="Varga T."/>
            <person name="Slot J."/>
            <person name="Riley R."/>
            <person name="Boka B."/>
            <person name="Rigling D."/>
            <person name="Barry K."/>
            <person name="Lee J."/>
            <person name="Mihaltcheva S."/>
            <person name="LaButti K."/>
            <person name="Lipzen A."/>
            <person name="Waldron R."/>
            <person name="Moloney N.M."/>
            <person name="Sperisen C."/>
            <person name="Kredics L."/>
            <person name="Vagvoelgyi C."/>
            <person name="Patrignani A."/>
            <person name="Fitzpatrick D."/>
            <person name="Nagy I."/>
            <person name="Doyle S."/>
            <person name="Anderson J.B."/>
            <person name="Grigoriev I.V."/>
            <person name="Gueldener U."/>
            <person name="Muensterkoetter M."/>
            <person name="Nagy L.G."/>
        </authorList>
    </citation>
    <scope>NUCLEOTIDE SEQUENCE [LARGE SCALE GENOMIC DNA]</scope>
    <source>
        <strain evidence="8">C18/9</strain>
    </source>
</reference>
<dbReference type="FunFam" id="1.10.10.10:FF:000116">
    <property type="entry name" value="DNA-directed RNA polymerase III subunit RPC6"/>
    <property type="match status" value="1"/>
</dbReference>
<evidence type="ECO:0000256" key="3">
    <source>
        <dbReference type="ARBA" id="ARBA00022478"/>
    </source>
</evidence>
<keyword evidence="8" id="KW-1185">Reference proteome</keyword>